<gene>
    <name evidence="1" type="ORF">GA0061101_1347</name>
</gene>
<dbReference type="AlphaFoldDB" id="A0A1C3XEE9"/>
<proteinExistence type="predicted"/>
<name>A0A1C3XEE9_9HYPH</name>
<protein>
    <submittedName>
        <fullName evidence="1">Uncharacterized protein</fullName>
    </submittedName>
</protein>
<organism evidence="1 2">
    <name type="scientific">Rhizobium lusitanum</name>
    <dbReference type="NCBI Taxonomy" id="293958"/>
    <lineage>
        <taxon>Bacteria</taxon>
        <taxon>Pseudomonadati</taxon>
        <taxon>Pseudomonadota</taxon>
        <taxon>Alphaproteobacteria</taxon>
        <taxon>Hyphomicrobiales</taxon>
        <taxon>Rhizobiaceae</taxon>
        <taxon>Rhizobium/Agrobacterium group</taxon>
        <taxon>Rhizobium</taxon>
    </lineage>
</organism>
<dbReference type="Pfam" id="PF17269">
    <property type="entry name" value="DUF5335"/>
    <property type="match status" value="1"/>
</dbReference>
<evidence type="ECO:0000313" key="1">
    <source>
        <dbReference type="EMBL" id="SCB50618.1"/>
    </source>
</evidence>
<dbReference type="InterPro" id="IPR035223">
    <property type="entry name" value="DUF5335"/>
</dbReference>
<reference evidence="1 2" key="1">
    <citation type="submission" date="2016-08" db="EMBL/GenBank/DDBJ databases">
        <authorList>
            <person name="Seilhamer J.J."/>
        </authorList>
    </citation>
    <scope>NUCLEOTIDE SEQUENCE [LARGE SCALE GENOMIC DNA]</scope>
    <source>
        <strain evidence="1 2">P1-7</strain>
    </source>
</reference>
<dbReference type="EMBL" id="FMAF01000034">
    <property type="protein sequence ID" value="SCB50618.1"/>
    <property type="molecule type" value="Genomic_DNA"/>
</dbReference>
<evidence type="ECO:0000313" key="2">
    <source>
        <dbReference type="Proteomes" id="UP000199205"/>
    </source>
</evidence>
<dbReference type="Proteomes" id="UP000199205">
    <property type="component" value="Unassembled WGS sequence"/>
</dbReference>
<accession>A0A1C3XEE9</accession>
<dbReference type="OrthoDB" id="7428502at2"/>
<sequence>MMSKTIAPAEWQAYFKSLVKTLSGKHVRVEVVGITLGDQVLTSSSPLLGMTYEPKKNTLEISLDGLEHIINRPKTISIREDDGTLVALDIVDQDDRHQIVTLLPSRQP</sequence>